<evidence type="ECO:0000256" key="3">
    <source>
        <dbReference type="ARBA" id="ARBA00023004"/>
    </source>
</evidence>
<evidence type="ECO:0000256" key="2">
    <source>
        <dbReference type="ARBA" id="ARBA00022723"/>
    </source>
</evidence>
<dbReference type="GO" id="GO:0016712">
    <property type="term" value="F:oxidoreductase activity, acting on paired donors, with incorporation or reduction of molecular oxygen, reduced flavin or flavoprotein as one donor, and incorporation of one atom of oxygen"/>
    <property type="evidence" value="ECO:0007669"/>
    <property type="project" value="TreeGrafter"/>
</dbReference>
<evidence type="ECO:0000256" key="1">
    <source>
        <dbReference type="ARBA" id="ARBA00010617"/>
    </source>
</evidence>
<dbReference type="InterPro" id="IPR036396">
    <property type="entry name" value="Cyt_P450_sf"/>
</dbReference>
<dbReference type="SUPFAM" id="SSF48264">
    <property type="entry name" value="Cytochrome P450"/>
    <property type="match status" value="1"/>
</dbReference>
<dbReference type="EMBL" id="QDEB01059904">
    <property type="protein sequence ID" value="RZC36682.1"/>
    <property type="molecule type" value="Genomic_DNA"/>
</dbReference>
<evidence type="ECO:0000256" key="4">
    <source>
        <dbReference type="ARBA" id="ARBA00023033"/>
    </source>
</evidence>
<keyword evidence="3 5" id="KW-0408">Iron</keyword>
<keyword evidence="2 5" id="KW-0479">Metal-binding</keyword>
<keyword evidence="4" id="KW-0503">Monooxygenase</keyword>
<keyword evidence="5" id="KW-0349">Heme</keyword>
<keyword evidence="4" id="KW-0560">Oxidoreductase</keyword>
<comment type="cofactor">
    <cofactor evidence="5">
        <name>heme</name>
        <dbReference type="ChEBI" id="CHEBI:30413"/>
    </cofactor>
</comment>
<dbReference type="PRINTS" id="PR00385">
    <property type="entry name" value="P450"/>
</dbReference>
<protein>
    <submittedName>
        <fullName evidence="6">p450 domain containing protein</fullName>
    </submittedName>
</protein>
<feature type="non-terminal residue" evidence="6">
    <location>
        <position position="460"/>
    </location>
</feature>
<dbReference type="Proteomes" id="UP000292052">
    <property type="component" value="Unassembled WGS sequence"/>
</dbReference>
<dbReference type="PANTHER" id="PTHR24300:SF403">
    <property type="entry name" value="CYTOCHROME P450 306A1"/>
    <property type="match status" value="1"/>
</dbReference>
<name>A0A482VUU2_ASBVE</name>
<reference evidence="6 7" key="1">
    <citation type="submission" date="2017-03" db="EMBL/GenBank/DDBJ databases">
        <title>Genome of the blue death feigning beetle - Asbolus verrucosus.</title>
        <authorList>
            <person name="Rider S.D."/>
        </authorList>
    </citation>
    <scope>NUCLEOTIDE SEQUENCE [LARGE SCALE GENOMIC DNA]</scope>
    <source>
        <strain evidence="6">Butters</strain>
        <tissue evidence="6">Head and leg muscle</tissue>
    </source>
</reference>
<dbReference type="GO" id="GO:0008395">
    <property type="term" value="F:steroid hydroxylase activity"/>
    <property type="evidence" value="ECO:0007669"/>
    <property type="project" value="TreeGrafter"/>
</dbReference>
<evidence type="ECO:0000313" key="7">
    <source>
        <dbReference type="Proteomes" id="UP000292052"/>
    </source>
</evidence>
<proteinExistence type="inferred from homology"/>
<feature type="binding site" description="axial binding residue" evidence="5">
    <location>
        <position position="416"/>
    </location>
    <ligand>
        <name>heme</name>
        <dbReference type="ChEBI" id="CHEBI:30413"/>
    </ligand>
    <ligandPart>
        <name>Fe</name>
        <dbReference type="ChEBI" id="CHEBI:18248"/>
    </ligandPart>
</feature>
<accession>A0A482VUU2</accession>
<comment type="similarity">
    <text evidence="1">Belongs to the cytochrome P450 family.</text>
</comment>
<evidence type="ECO:0000313" key="6">
    <source>
        <dbReference type="EMBL" id="RZC36682.1"/>
    </source>
</evidence>
<dbReference type="STRING" id="1661398.A0A482VUU2"/>
<dbReference type="InterPro" id="IPR050182">
    <property type="entry name" value="Cytochrome_P450_fam2"/>
</dbReference>
<evidence type="ECO:0000256" key="5">
    <source>
        <dbReference type="PIRSR" id="PIRSR602401-1"/>
    </source>
</evidence>
<dbReference type="GO" id="GO:0006082">
    <property type="term" value="P:organic acid metabolic process"/>
    <property type="evidence" value="ECO:0007669"/>
    <property type="project" value="TreeGrafter"/>
</dbReference>
<dbReference type="InterPro" id="IPR002401">
    <property type="entry name" value="Cyt_P450_E_grp-I"/>
</dbReference>
<dbReference type="GO" id="GO:0020037">
    <property type="term" value="F:heme binding"/>
    <property type="evidence" value="ECO:0007669"/>
    <property type="project" value="InterPro"/>
</dbReference>
<gene>
    <name evidence="6" type="ORF">BDFB_010856</name>
</gene>
<dbReference type="GO" id="GO:0006805">
    <property type="term" value="P:xenobiotic metabolic process"/>
    <property type="evidence" value="ECO:0007669"/>
    <property type="project" value="TreeGrafter"/>
</dbReference>
<dbReference type="PRINTS" id="PR00463">
    <property type="entry name" value="EP450I"/>
</dbReference>
<dbReference type="GO" id="GO:0005506">
    <property type="term" value="F:iron ion binding"/>
    <property type="evidence" value="ECO:0007669"/>
    <property type="project" value="InterPro"/>
</dbReference>
<dbReference type="AlphaFoldDB" id="A0A482VUU2"/>
<dbReference type="InterPro" id="IPR001128">
    <property type="entry name" value="Cyt_P450"/>
</dbReference>
<dbReference type="Gene3D" id="1.10.630.10">
    <property type="entry name" value="Cytochrome P450"/>
    <property type="match status" value="1"/>
</dbReference>
<comment type="caution">
    <text evidence="6">The sequence shown here is derived from an EMBL/GenBank/DDBJ whole genome shotgun (WGS) entry which is preliminary data.</text>
</comment>
<keyword evidence="7" id="KW-1185">Reference proteome</keyword>
<sequence length="460" mass="52110">MEFTALLLVGILLVVTFVYQRYKKIDNLPPGPWNLPIFGYLPWLNPKEPYVSLTKLSQKFGPIYGFYLGSIYTVVISDVKLLKQIFFKDAASGRPPLHLTKITIDGKGIIFAQGDLWKDQRKLVHNFLRTLGASKVSQNRNKMEANIMKSVLDLIEHIGSKGGQVVPKLTEILVHNVGSIISRITLGKSWSRDDPTWRTLLGLLDEGSRLMGVAAPLNFLPFLRNYREIIAEGKWSSDDKSVSNLIQAFITEKAKRQGITENFYSEKQFHFLLSDIFGAGLETTVNSILWYILYMAVHQEIQNKVRQELAEVLRGNLPTTDDLPMLPYTEATLAETLRIRSIAPLGIPHAAMEDLKVEKFTIPKGAMILPLMWAIHMNPKIWDDPESFKPERFISKEGKFHKPESFIPFQIGKRMCVGEELAKMSLFLFGATILQKFKVECDDRAKIDLTGICGLTLTPK</sequence>
<organism evidence="6 7">
    <name type="scientific">Asbolus verrucosus</name>
    <name type="common">Desert ironclad beetle</name>
    <dbReference type="NCBI Taxonomy" id="1661398"/>
    <lineage>
        <taxon>Eukaryota</taxon>
        <taxon>Metazoa</taxon>
        <taxon>Ecdysozoa</taxon>
        <taxon>Arthropoda</taxon>
        <taxon>Hexapoda</taxon>
        <taxon>Insecta</taxon>
        <taxon>Pterygota</taxon>
        <taxon>Neoptera</taxon>
        <taxon>Endopterygota</taxon>
        <taxon>Coleoptera</taxon>
        <taxon>Polyphaga</taxon>
        <taxon>Cucujiformia</taxon>
        <taxon>Tenebrionidae</taxon>
        <taxon>Pimeliinae</taxon>
        <taxon>Asbolus</taxon>
    </lineage>
</organism>
<dbReference type="PANTHER" id="PTHR24300">
    <property type="entry name" value="CYTOCHROME P450 508A4-RELATED"/>
    <property type="match status" value="1"/>
</dbReference>
<dbReference type="OrthoDB" id="1844152at2759"/>
<dbReference type="GO" id="GO:0005737">
    <property type="term" value="C:cytoplasm"/>
    <property type="evidence" value="ECO:0007669"/>
    <property type="project" value="TreeGrafter"/>
</dbReference>
<dbReference type="Pfam" id="PF00067">
    <property type="entry name" value="p450"/>
    <property type="match status" value="1"/>
</dbReference>